<organism evidence="2 3">
    <name type="scientific">Mycena metata</name>
    <dbReference type="NCBI Taxonomy" id="1033252"/>
    <lineage>
        <taxon>Eukaryota</taxon>
        <taxon>Fungi</taxon>
        <taxon>Dikarya</taxon>
        <taxon>Basidiomycota</taxon>
        <taxon>Agaricomycotina</taxon>
        <taxon>Agaricomycetes</taxon>
        <taxon>Agaricomycetidae</taxon>
        <taxon>Agaricales</taxon>
        <taxon>Marasmiineae</taxon>
        <taxon>Mycenaceae</taxon>
        <taxon>Mycena</taxon>
    </lineage>
</organism>
<dbReference type="AlphaFoldDB" id="A0AAD7HLY0"/>
<sequence length="149" mass="16681">MGCAVIIRRAPQSIPSQAEARTRTTRWAPHRQEEESPGYPAPNSAIGAARATLTGLDVHDVHLSSRPRDLGTNVHACVRVKLSSSPPPRPRDRLHPTRTPPDSATWGARSYHLHSVRGHERTRIRTRIGHRAEPQPTPRNKNAERKKNK</sequence>
<name>A0AAD7HLY0_9AGAR</name>
<dbReference type="Proteomes" id="UP001215598">
    <property type="component" value="Unassembled WGS sequence"/>
</dbReference>
<proteinExistence type="predicted"/>
<feature type="region of interest" description="Disordered" evidence="1">
    <location>
        <begin position="12"/>
        <end position="47"/>
    </location>
</feature>
<dbReference type="EMBL" id="JARKIB010000208">
    <property type="protein sequence ID" value="KAJ7723782.1"/>
    <property type="molecule type" value="Genomic_DNA"/>
</dbReference>
<evidence type="ECO:0000256" key="1">
    <source>
        <dbReference type="SAM" id="MobiDB-lite"/>
    </source>
</evidence>
<gene>
    <name evidence="2" type="ORF">B0H16DRAFT_1737051</name>
</gene>
<accession>A0AAD7HLY0</accession>
<protein>
    <submittedName>
        <fullName evidence="2">Uncharacterized protein</fullName>
    </submittedName>
</protein>
<comment type="caution">
    <text evidence="2">The sequence shown here is derived from an EMBL/GenBank/DDBJ whole genome shotgun (WGS) entry which is preliminary data.</text>
</comment>
<reference evidence="2" key="1">
    <citation type="submission" date="2023-03" db="EMBL/GenBank/DDBJ databases">
        <title>Massive genome expansion in bonnet fungi (Mycena s.s.) driven by repeated elements and novel gene families across ecological guilds.</title>
        <authorList>
            <consortium name="Lawrence Berkeley National Laboratory"/>
            <person name="Harder C.B."/>
            <person name="Miyauchi S."/>
            <person name="Viragh M."/>
            <person name="Kuo A."/>
            <person name="Thoen E."/>
            <person name="Andreopoulos B."/>
            <person name="Lu D."/>
            <person name="Skrede I."/>
            <person name="Drula E."/>
            <person name="Henrissat B."/>
            <person name="Morin E."/>
            <person name="Kohler A."/>
            <person name="Barry K."/>
            <person name="LaButti K."/>
            <person name="Morin E."/>
            <person name="Salamov A."/>
            <person name="Lipzen A."/>
            <person name="Mereny Z."/>
            <person name="Hegedus B."/>
            <person name="Baldrian P."/>
            <person name="Stursova M."/>
            <person name="Weitz H."/>
            <person name="Taylor A."/>
            <person name="Grigoriev I.V."/>
            <person name="Nagy L.G."/>
            <person name="Martin F."/>
            <person name="Kauserud H."/>
        </authorList>
    </citation>
    <scope>NUCLEOTIDE SEQUENCE</scope>
    <source>
        <strain evidence="2">CBHHK182m</strain>
    </source>
</reference>
<evidence type="ECO:0000313" key="3">
    <source>
        <dbReference type="Proteomes" id="UP001215598"/>
    </source>
</evidence>
<evidence type="ECO:0000313" key="2">
    <source>
        <dbReference type="EMBL" id="KAJ7723782.1"/>
    </source>
</evidence>
<feature type="region of interest" description="Disordered" evidence="1">
    <location>
        <begin position="79"/>
        <end position="149"/>
    </location>
</feature>
<keyword evidence="3" id="KW-1185">Reference proteome</keyword>